<keyword evidence="3" id="KW-1185">Reference proteome</keyword>
<proteinExistence type="predicted"/>
<sequence length="74" mass="7714">MMKEDNRNLLLAIVMSVVVLLGWQFFYGVPQMEKQKQIAQQNQQTQTQSAPGASGSTPAPGQPAGSAAPGAAAA</sequence>
<dbReference type="EMBL" id="LMAR01000037">
    <property type="protein sequence ID" value="KQK30284.1"/>
    <property type="molecule type" value="Genomic_DNA"/>
</dbReference>
<evidence type="ECO:0008006" key="4">
    <source>
        <dbReference type="Google" id="ProtNLM"/>
    </source>
</evidence>
<comment type="caution">
    <text evidence="2">The sequence shown here is derived from an EMBL/GenBank/DDBJ whole genome shotgun (WGS) entry which is preliminary data.</text>
</comment>
<dbReference type="Proteomes" id="UP000051562">
    <property type="component" value="Unassembled WGS sequence"/>
</dbReference>
<evidence type="ECO:0000256" key="1">
    <source>
        <dbReference type="SAM" id="MobiDB-lite"/>
    </source>
</evidence>
<evidence type="ECO:0000313" key="2">
    <source>
        <dbReference type="EMBL" id="KQK30284.1"/>
    </source>
</evidence>
<feature type="non-terminal residue" evidence="2">
    <location>
        <position position="74"/>
    </location>
</feature>
<reference evidence="2 3" key="1">
    <citation type="submission" date="2015-10" db="EMBL/GenBank/DDBJ databases">
        <title>Draft genome of Bosea thiooxidans.</title>
        <authorList>
            <person name="Wang X."/>
        </authorList>
    </citation>
    <scope>NUCLEOTIDE SEQUENCE [LARGE SCALE GENOMIC DNA]</scope>
    <source>
        <strain evidence="2 3">CGMCC 9174</strain>
    </source>
</reference>
<accession>A0A0Q3L0U7</accession>
<gene>
    <name evidence="2" type="ORF">ARD30_13605</name>
</gene>
<feature type="compositionally biased region" description="Low complexity" evidence="1">
    <location>
        <begin position="37"/>
        <end position="74"/>
    </location>
</feature>
<organism evidence="2 3">
    <name type="scientific">Bosea thiooxidans</name>
    <dbReference type="NCBI Taxonomy" id="53254"/>
    <lineage>
        <taxon>Bacteria</taxon>
        <taxon>Pseudomonadati</taxon>
        <taxon>Pseudomonadota</taxon>
        <taxon>Alphaproteobacteria</taxon>
        <taxon>Hyphomicrobiales</taxon>
        <taxon>Boseaceae</taxon>
        <taxon>Bosea</taxon>
    </lineage>
</organism>
<protein>
    <recommendedName>
        <fullName evidence="4">Membrane protein insertase YidC</fullName>
    </recommendedName>
</protein>
<evidence type="ECO:0000313" key="3">
    <source>
        <dbReference type="Proteomes" id="UP000051562"/>
    </source>
</evidence>
<name>A0A0Q3L0U7_9HYPH</name>
<feature type="region of interest" description="Disordered" evidence="1">
    <location>
        <begin position="36"/>
        <end position="74"/>
    </location>
</feature>
<dbReference type="AlphaFoldDB" id="A0A0Q3L0U7"/>